<accession>A0A4U1L3S2</accession>
<evidence type="ECO:0000313" key="2">
    <source>
        <dbReference type="Proteomes" id="UP000309138"/>
    </source>
</evidence>
<reference evidence="1 2" key="1">
    <citation type="submission" date="2019-04" db="EMBL/GenBank/DDBJ databases">
        <authorList>
            <person name="Yang Y."/>
            <person name="Wei D."/>
        </authorList>
    </citation>
    <scope>NUCLEOTIDE SEQUENCE [LARGE SCALE GENOMIC DNA]</scope>
    <source>
        <strain evidence="1 2">L-1-4w-11</strain>
    </source>
</reference>
<keyword evidence="2" id="KW-1185">Reference proteome</keyword>
<dbReference type="RefSeq" id="WP_136943487.1">
    <property type="nucleotide sequence ID" value="NZ_SWKR01000002.1"/>
</dbReference>
<protein>
    <submittedName>
        <fullName evidence="1">Uncharacterized protein</fullName>
    </submittedName>
</protein>
<gene>
    <name evidence="1" type="ORF">FBR43_12890</name>
</gene>
<dbReference type="InterPro" id="IPR054234">
    <property type="entry name" value="DUF6961"/>
</dbReference>
<dbReference type="EMBL" id="SWKR01000002">
    <property type="protein sequence ID" value="TKD51551.1"/>
    <property type="molecule type" value="Genomic_DNA"/>
</dbReference>
<dbReference type="AlphaFoldDB" id="A0A4U1L3S2"/>
<sequence length="64" mass="7385">MAISDWEVWACALNVERVYGEKAMDHIEERMKDLSQAGDNKGLLTWLRIADCLDDLRLANRTPH</sequence>
<comment type="caution">
    <text evidence="1">The sequence shown here is derived from an EMBL/GenBank/DDBJ whole genome shotgun (WGS) entry which is preliminary data.</text>
</comment>
<dbReference type="OrthoDB" id="7363783at2"/>
<name>A0A4U1L3S2_9SPHN</name>
<proteinExistence type="predicted"/>
<dbReference type="Proteomes" id="UP000309138">
    <property type="component" value="Unassembled WGS sequence"/>
</dbReference>
<evidence type="ECO:0000313" key="1">
    <source>
        <dbReference type="EMBL" id="TKD51551.1"/>
    </source>
</evidence>
<dbReference type="Pfam" id="PF22284">
    <property type="entry name" value="DUF6961"/>
    <property type="match status" value="1"/>
</dbReference>
<organism evidence="1 2">
    <name type="scientific">Sphingomonas baiyangensis</name>
    <dbReference type="NCBI Taxonomy" id="2572576"/>
    <lineage>
        <taxon>Bacteria</taxon>
        <taxon>Pseudomonadati</taxon>
        <taxon>Pseudomonadota</taxon>
        <taxon>Alphaproteobacteria</taxon>
        <taxon>Sphingomonadales</taxon>
        <taxon>Sphingomonadaceae</taxon>
        <taxon>Sphingomonas</taxon>
    </lineage>
</organism>